<dbReference type="GO" id="GO:0004177">
    <property type="term" value="F:aminopeptidase activity"/>
    <property type="evidence" value="ECO:0007669"/>
    <property type="project" value="UniProtKB-KW"/>
</dbReference>
<dbReference type="SUPFAM" id="SSF82171">
    <property type="entry name" value="DPP6 N-terminal domain-like"/>
    <property type="match status" value="1"/>
</dbReference>
<keyword evidence="9" id="KW-0720">Serine protease</keyword>
<evidence type="ECO:0000259" key="12">
    <source>
        <dbReference type="Pfam" id="PF00326"/>
    </source>
</evidence>
<evidence type="ECO:0000313" key="13">
    <source>
        <dbReference type="EMBL" id="GAD05487.1"/>
    </source>
</evidence>
<dbReference type="SUPFAM" id="SSF53474">
    <property type="entry name" value="alpha/beta-Hydrolases"/>
    <property type="match status" value="1"/>
</dbReference>
<evidence type="ECO:0000256" key="6">
    <source>
        <dbReference type="ARBA" id="ARBA00022729"/>
    </source>
</evidence>
<dbReference type="RefSeq" id="WP_023937682.1">
    <property type="nucleotide sequence ID" value="NZ_BAOU01000030.1"/>
</dbReference>
<dbReference type="GO" id="GO:0042597">
    <property type="term" value="C:periplasmic space"/>
    <property type="evidence" value="ECO:0007669"/>
    <property type="project" value="UniProtKB-SubCell"/>
</dbReference>
<keyword evidence="6 11" id="KW-0732">Signal</keyword>
<dbReference type="EMBL" id="BAOU01000030">
    <property type="protein sequence ID" value="GAD05487.1"/>
    <property type="molecule type" value="Genomic_DNA"/>
</dbReference>
<evidence type="ECO:0000256" key="2">
    <source>
        <dbReference type="ARBA" id="ARBA00010040"/>
    </source>
</evidence>
<dbReference type="GO" id="GO:0004252">
    <property type="term" value="F:serine-type endopeptidase activity"/>
    <property type="evidence" value="ECO:0007669"/>
    <property type="project" value="TreeGrafter"/>
</dbReference>
<dbReference type="InterPro" id="IPR015943">
    <property type="entry name" value="WD40/YVTN_repeat-like_dom_sf"/>
</dbReference>
<evidence type="ECO:0000256" key="7">
    <source>
        <dbReference type="ARBA" id="ARBA00022764"/>
    </source>
</evidence>
<dbReference type="Gene3D" id="2.130.10.10">
    <property type="entry name" value="YVTN repeat-like/Quinoprotein amine dehydrogenase"/>
    <property type="match status" value="1"/>
</dbReference>
<dbReference type="GO" id="GO:0008239">
    <property type="term" value="F:dipeptidyl-peptidase activity"/>
    <property type="evidence" value="ECO:0007669"/>
    <property type="project" value="UniProtKB-ARBA"/>
</dbReference>
<feature type="signal peptide" evidence="11">
    <location>
        <begin position="1"/>
        <end position="22"/>
    </location>
</feature>
<protein>
    <recommendedName>
        <fullName evidence="10">Dipeptidyl-peptidase 5</fullName>
    </recommendedName>
</protein>
<dbReference type="GO" id="GO:0042277">
    <property type="term" value="F:peptide binding"/>
    <property type="evidence" value="ECO:0007669"/>
    <property type="project" value="UniProtKB-ARBA"/>
</dbReference>
<evidence type="ECO:0000256" key="10">
    <source>
        <dbReference type="ARBA" id="ARBA00070574"/>
    </source>
</evidence>
<dbReference type="GO" id="GO:0043171">
    <property type="term" value="P:peptide catabolic process"/>
    <property type="evidence" value="ECO:0007669"/>
    <property type="project" value="UniProtKB-ARBA"/>
</dbReference>
<dbReference type="InterPro" id="IPR011042">
    <property type="entry name" value="6-blade_b-propeller_TolB-like"/>
</dbReference>
<dbReference type="InterPro" id="IPR001375">
    <property type="entry name" value="Peptidase_S9_cat"/>
</dbReference>
<proteinExistence type="inferred from homology"/>
<keyword evidence="8" id="KW-0378">Hydrolase</keyword>
<dbReference type="GO" id="GO:0006508">
    <property type="term" value="P:proteolysis"/>
    <property type="evidence" value="ECO:0007669"/>
    <property type="project" value="UniProtKB-KW"/>
</dbReference>
<dbReference type="FunFam" id="3.40.50.1820:FF:000028">
    <property type="entry name" value="S9 family peptidase"/>
    <property type="match status" value="1"/>
</dbReference>
<evidence type="ECO:0000256" key="9">
    <source>
        <dbReference type="ARBA" id="ARBA00022825"/>
    </source>
</evidence>
<evidence type="ECO:0000256" key="11">
    <source>
        <dbReference type="SAM" id="SignalP"/>
    </source>
</evidence>
<sequence>MNKSILSAMAAAAIATSSIASAQMPASSVNGGMSAETLLTMARVGGYALSPNGKQVVYTISYPSIEDNCSQSDLFLIGIDGKNKMRLTNTSHSESEPCWIDGGRRIAFLSSSSGSKQLWSMSADGNDLRQLTDVQGGIEGYLFSPDEKEVIYVHSHKSVKTAGDIYPDLPKASGRVVKDLLYKHWDEWVTTTPHPYLAKLADVPISEGKDILQGEPYECPMRPFSGMEDLSWSPDGKQIVYASRKKTGMAYAVSTNSDIYLYDVVSGKTLNLSEGMMGYDTFPKFSPDGKRVAWISMERDGYESDLKRLFVMNLLDGTKEWVNPDFDLNVDHFQWSEDGRMIYFVACKQAETQLWSIRLKDRKICQITDGMWDYTGFDMKNGIMLAARQSFLEPTDLYQVDLRKGNTRRVTNENKEIMESLSPVVCQKRWITCTNREKMLVWVLLPPKFDEKKQYPSILYCQGGPQDPISQFWSFRWNLRLMAEQGYVVIAPNRHGVPSFGQKWNEQISGDYGGQNMKDYMTAADELKKEPWIAKDKMGCVGASYGGFSVYWLAGHHEGRFAAFIAHAGIFNIESQYFETEEKWFANWDMGGAPWEKDNGTAQRTFANSPHKFVQNWDTPIMIIHGELDYRILASQGMMAFDAAKMRGVPAEMLIFPDENHWILQPQNAMLWQRSFFGWLDRWLK</sequence>
<accession>T1CNR1</accession>
<reference evidence="14" key="1">
    <citation type="journal article" date="2013" name="Genome">
        <title>Draft Genome Sequences of Porphyromonas crevioricanis JCM 15906T and Porphyromonas cansulci JCM 13913T Isolated from a Canine Oral Cavity.</title>
        <authorList>
            <person name="Sakamoto M."/>
            <person name="Tanaka N."/>
            <person name="Shiwa Y."/>
            <person name="Yoshikawa H."/>
            <person name="Ohkuma M."/>
        </authorList>
    </citation>
    <scope>NUCLEOTIDE SEQUENCE [LARGE SCALE GENOMIC DNA]</scope>
    <source>
        <strain evidence="14">JCM 15906</strain>
    </source>
</reference>
<organism evidence="13 14">
    <name type="scientific">Porphyromonas crevioricanis JCM 15906</name>
    <dbReference type="NCBI Taxonomy" id="1305617"/>
    <lineage>
        <taxon>Bacteria</taxon>
        <taxon>Pseudomonadati</taxon>
        <taxon>Bacteroidota</taxon>
        <taxon>Bacteroidia</taxon>
        <taxon>Bacteroidales</taxon>
        <taxon>Porphyromonadaceae</taxon>
        <taxon>Porphyromonas</taxon>
    </lineage>
</organism>
<comment type="subunit">
    <text evidence="3">Homodimer.</text>
</comment>
<dbReference type="Gene3D" id="2.120.10.30">
    <property type="entry name" value="TolB, C-terminal domain"/>
    <property type="match status" value="2"/>
</dbReference>
<keyword evidence="7" id="KW-0574">Periplasm</keyword>
<keyword evidence="5" id="KW-0645">Protease</keyword>
<evidence type="ECO:0000256" key="1">
    <source>
        <dbReference type="ARBA" id="ARBA00004418"/>
    </source>
</evidence>
<dbReference type="Pfam" id="PF07676">
    <property type="entry name" value="PD40"/>
    <property type="match status" value="3"/>
</dbReference>
<evidence type="ECO:0000256" key="3">
    <source>
        <dbReference type="ARBA" id="ARBA00011738"/>
    </source>
</evidence>
<comment type="similarity">
    <text evidence="2">Belongs to the peptidase S9C family.</text>
</comment>
<feature type="domain" description="Peptidase S9 prolyl oligopeptidase catalytic" evidence="12">
    <location>
        <begin position="473"/>
        <end position="685"/>
    </location>
</feature>
<keyword evidence="4" id="KW-0031">Aminopeptidase</keyword>
<dbReference type="PANTHER" id="PTHR42776:SF13">
    <property type="entry name" value="DIPEPTIDYL-PEPTIDASE 5"/>
    <property type="match status" value="1"/>
</dbReference>
<dbReference type="FunFam" id="2.120.10.30:FF:000079">
    <property type="entry name" value="S9 family peptidase"/>
    <property type="match status" value="1"/>
</dbReference>
<dbReference type="AlphaFoldDB" id="T1CNR1"/>
<evidence type="ECO:0000313" key="14">
    <source>
        <dbReference type="Proteomes" id="UP000018031"/>
    </source>
</evidence>
<name>T1CNR1_9PORP</name>
<evidence type="ECO:0000256" key="5">
    <source>
        <dbReference type="ARBA" id="ARBA00022670"/>
    </source>
</evidence>
<dbReference type="InterPro" id="IPR029058">
    <property type="entry name" value="AB_hydrolase_fold"/>
</dbReference>
<gene>
    <name evidence="13" type="ORF">PORCRE_1189</name>
</gene>
<dbReference type="Pfam" id="PF00326">
    <property type="entry name" value="Peptidase_S9"/>
    <property type="match status" value="1"/>
</dbReference>
<feature type="chain" id="PRO_5004586613" description="Dipeptidyl-peptidase 5" evidence="11">
    <location>
        <begin position="23"/>
        <end position="685"/>
    </location>
</feature>
<dbReference type="InterPro" id="IPR011659">
    <property type="entry name" value="WD40"/>
</dbReference>
<reference evidence="13 14" key="2">
    <citation type="journal article" date="2013" name="Genome Announc.">
        <title>Draft Genome Sequences of Porphyromonas crevioricanis JCM 15906T and Porphyromonas cansulci JCM 13913T Isolated from a Canine Oral Cavity.</title>
        <authorList>
            <person name="Sakamoto M."/>
            <person name="Tanaka N."/>
            <person name="Shiwa Y."/>
            <person name="Yoshikawa H."/>
            <person name="Ohkuma M."/>
        </authorList>
    </citation>
    <scope>NUCLEOTIDE SEQUENCE [LARGE SCALE GENOMIC DNA]</scope>
    <source>
        <strain evidence="13 14">JCM 15906</strain>
    </source>
</reference>
<evidence type="ECO:0000256" key="4">
    <source>
        <dbReference type="ARBA" id="ARBA00022438"/>
    </source>
</evidence>
<dbReference type="Proteomes" id="UP000018031">
    <property type="component" value="Unassembled WGS sequence"/>
</dbReference>
<comment type="caution">
    <text evidence="13">The sequence shown here is derived from an EMBL/GenBank/DDBJ whole genome shotgun (WGS) entry which is preliminary data.</text>
</comment>
<dbReference type="PANTHER" id="PTHR42776">
    <property type="entry name" value="SERINE PEPTIDASE S9 FAMILY MEMBER"/>
    <property type="match status" value="1"/>
</dbReference>
<dbReference type="Gene3D" id="3.40.50.1820">
    <property type="entry name" value="alpha/beta hydrolase"/>
    <property type="match status" value="1"/>
</dbReference>
<comment type="subcellular location">
    <subcellularLocation>
        <location evidence="1">Periplasm</location>
    </subcellularLocation>
</comment>
<evidence type="ECO:0000256" key="8">
    <source>
        <dbReference type="ARBA" id="ARBA00022801"/>
    </source>
</evidence>